<dbReference type="SMART" id="SM00034">
    <property type="entry name" value="CLECT"/>
    <property type="match status" value="1"/>
</dbReference>
<keyword evidence="3" id="KW-0472">Membrane</keyword>
<dbReference type="PROSITE" id="PS50041">
    <property type="entry name" value="C_TYPE_LECTIN_2"/>
    <property type="match status" value="1"/>
</dbReference>
<dbReference type="PANTHER" id="PTHR22803">
    <property type="entry name" value="MANNOSE, PHOSPHOLIPASE, LECTIN RECEPTOR RELATED"/>
    <property type="match status" value="1"/>
</dbReference>
<feature type="transmembrane region" description="Helical" evidence="3">
    <location>
        <begin position="6"/>
        <end position="26"/>
    </location>
</feature>
<dbReference type="InterPro" id="IPR001304">
    <property type="entry name" value="C-type_lectin-like"/>
</dbReference>
<reference evidence="5 6" key="1">
    <citation type="submission" date="2021-07" db="EMBL/GenBank/DDBJ databases">
        <authorList>
            <person name="Imarazene B."/>
            <person name="Zahm M."/>
            <person name="Klopp C."/>
            <person name="Cabau C."/>
            <person name="Beille S."/>
            <person name="Jouanno E."/>
            <person name="Castinel A."/>
            <person name="Lluch J."/>
            <person name="Gil L."/>
            <person name="Kuchtly C."/>
            <person name="Lopez Roques C."/>
            <person name="Donnadieu C."/>
            <person name="Parrinello H."/>
            <person name="Journot L."/>
            <person name="Du K."/>
            <person name="Schartl M."/>
            <person name="Retaux S."/>
            <person name="Guiguen Y."/>
        </authorList>
    </citation>
    <scope>NUCLEOTIDE SEQUENCE [LARGE SCALE GENOMIC DNA]</scope>
    <source>
        <strain evidence="5">Pach_M1</strain>
        <tissue evidence="5">Testis</tissue>
    </source>
</reference>
<proteinExistence type="predicted"/>
<dbReference type="SUPFAM" id="SSF56436">
    <property type="entry name" value="C-type lectin-like"/>
    <property type="match status" value="1"/>
</dbReference>
<evidence type="ECO:0000256" key="3">
    <source>
        <dbReference type="SAM" id="Phobius"/>
    </source>
</evidence>
<dbReference type="InterPro" id="IPR050111">
    <property type="entry name" value="C-type_lectin/snaclec_domain"/>
</dbReference>
<dbReference type="Gene3D" id="3.10.100.10">
    <property type="entry name" value="Mannose-Binding Protein A, subunit A"/>
    <property type="match status" value="1"/>
</dbReference>
<dbReference type="CDD" id="cd03590">
    <property type="entry name" value="CLECT_DC-SIGN_like"/>
    <property type="match status" value="1"/>
</dbReference>
<keyword evidence="1" id="KW-0430">Lectin</keyword>
<dbReference type="AlphaFoldDB" id="A0A8T2KKC0"/>
<dbReference type="InterPro" id="IPR016186">
    <property type="entry name" value="C-type_lectin-like/link_sf"/>
</dbReference>
<evidence type="ECO:0000259" key="4">
    <source>
        <dbReference type="PROSITE" id="PS50041"/>
    </source>
</evidence>
<dbReference type="EMBL" id="JAICCE010000025">
    <property type="protein sequence ID" value="KAG9259794.1"/>
    <property type="molecule type" value="Genomic_DNA"/>
</dbReference>
<name>A0A8T2KKC0_ASTMX</name>
<dbReference type="Pfam" id="PF00059">
    <property type="entry name" value="Lectin_C"/>
    <property type="match status" value="1"/>
</dbReference>
<dbReference type="InterPro" id="IPR033989">
    <property type="entry name" value="CD209-like_CTLD"/>
</dbReference>
<evidence type="ECO:0000256" key="1">
    <source>
        <dbReference type="ARBA" id="ARBA00022734"/>
    </source>
</evidence>
<evidence type="ECO:0000256" key="2">
    <source>
        <dbReference type="SAM" id="Coils"/>
    </source>
</evidence>
<feature type="domain" description="C-type lectin" evidence="4">
    <location>
        <begin position="134"/>
        <end position="249"/>
    </location>
</feature>
<keyword evidence="3" id="KW-0812">Transmembrane</keyword>
<feature type="coiled-coil region" evidence="2">
    <location>
        <begin position="102"/>
        <end position="129"/>
    </location>
</feature>
<organism evidence="5 6">
    <name type="scientific">Astyanax mexicanus</name>
    <name type="common">Blind cave fish</name>
    <name type="synonym">Astyanax fasciatus mexicanus</name>
    <dbReference type="NCBI Taxonomy" id="7994"/>
    <lineage>
        <taxon>Eukaryota</taxon>
        <taxon>Metazoa</taxon>
        <taxon>Chordata</taxon>
        <taxon>Craniata</taxon>
        <taxon>Vertebrata</taxon>
        <taxon>Euteleostomi</taxon>
        <taxon>Actinopterygii</taxon>
        <taxon>Neopterygii</taxon>
        <taxon>Teleostei</taxon>
        <taxon>Ostariophysi</taxon>
        <taxon>Characiformes</taxon>
        <taxon>Characoidei</taxon>
        <taxon>Acestrorhamphidae</taxon>
        <taxon>Acestrorhamphinae</taxon>
        <taxon>Astyanax</taxon>
    </lineage>
</organism>
<protein>
    <submittedName>
        <fullName evidence="5">C-type lectin domain family 4 member E-like</fullName>
    </submittedName>
</protein>
<keyword evidence="3" id="KW-1133">Transmembrane helix</keyword>
<comment type="caution">
    <text evidence="5">The sequence shown here is derived from an EMBL/GenBank/DDBJ whole genome shotgun (WGS) entry which is preliminary data.</text>
</comment>
<sequence>MFQCCSFPVFHCCCVSVFQCFCAAVFQCIMAVNIKMDIQNDPLQHQETERVGRSSALHDRHDQYRRLFRMAVLCLGVMCILQASLNIALRLYYSSGQTCGNYSIVTAEREQLQKELDQLQTSLSDLKGQSISYFSSSLYYIATEKNWTESRKDCIKTGSDLVIINSREEQEFIFKEFSGSGWIGLTDARTEGVWKWVDGSELTSGFWAEGEPNNFEGPEDCAATGYANESPLLSWGDYPCSLLVRGICEKRLNE</sequence>
<evidence type="ECO:0000313" key="6">
    <source>
        <dbReference type="Proteomes" id="UP000752171"/>
    </source>
</evidence>
<keyword evidence="2" id="KW-0175">Coiled coil</keyword>
<evidence type="ECO:0000313" key="5">
    <source>
        <dbReference type="EMBL" id="KAG9259794.1"/>
    </source>
</evidence>
<accession>A0A8T2KKC0</accession>
<dbReference type="GO" id="GO:0030246">
    <property type="term" value="F:carbohydrate binding"/>
    <property type="evidence" value="ECO:0007669"/>
    <property type="project" value="UniProtKB-KW"/>
</dbReference>
<gene>
    <name evidence="5" type="primary">CLEC4E</name>
    <name evidence="5" type="ORF">AMEX_G27359</name>
</gene>
<feature type="transmembrane region" description="Helical" evidence="3">
    <location>
        <begin position="70"/>
        <end position="93"/>
    </location>
</feature>
<dbReference type="InterPro" id="IPR016187">
    <property type="entry name" value="CTDL_fold"/>
</dbReference>
<dbReference type="Proteomes" id="UP000752171">
    <property type="component" value="Unassembled WGS sequence"/>
</dbReference>